<dbReference type="SMART" id="SM00256">
    <property type="entry name" value="FBOX"/>
    <property type="match status" value="1"/>
</dbReference>
<protein>
    <recommendedName>
        <fullName evidence="2">F-box domain-containing protein</fullName>
    </recommendedName>
</protein>
<organism evidence="3 4">
    <name type="scientific">Saponaria officinalis</name>
    <name type="common">Common soapwort</name>
    <name type="synonym">Lychnis saponaria</name>
    <dbReference type="NCBI Taxonomy" id="3572"/>
    <lineage>
        <taxon>Eukaryota</taxon>
        <taxon>Viridiplantae</taxon>
        <taxon>Streptophyta</taxon>
        <taxon>Embryophyta</taxon>
        <taxon>Tracheophyta</taxon>
        <taxon>Spermatophyta</taxon>
        <taxon>Magnoliopsida</taxon>
        <taxon>eudicotyledons</taxon>
        <taxon>Gunneridae</taxon>
        <taxon>Pentapetalae</taxon>
        <taxon>Caryophyllales</taxon>
        <taxon>Caryophyllaceae</taxon>
        <taxon>Caryophylleae</taxon>
        <taxon>Saponaria</taxon>
    </lineage>
</organism>
<feature type="transmembrane region" description="Helical" evidence="1">
    <location>
        <begin position="272"/>
        <end position="295"/>
    </location>
</feature>
<feature type="domain" description="F-box" evidence="2">
    <location>
        <begin position="15"/>
        <end position="56"/>
    </location>
</feature>
<dbReference type="InterPro" id="IPR036047">
    <property type="entry name" value="F-box-like_dom_sf"/>
</dbReference>
<evidence type="ECO:0000256" key="1">
    <source>
        <dbReference type="SAM" id="Phobius"/>
    </source>
</evidence>
<dbReference type="AlphaFoldDB" id="A0AAW1MJU7"/>
<sequence>MFRRNRTNVSDRRYLPPDLCIDNILPRLPVKTLFVCRAVCRTWRAVIDDPAFASKHFKLSTNNRDKKKVLAIEKIGLNGYDGCNLTLRRADTLRRCANIYKTYGTYRLSVRCNGLVFVKDNTTNLKVWNPSIRKSLTVPMCPLVTGHHIVNYLFGFRPSTNDYVIYAFSVEYDGKPVRSSTVAVYTMSDDRWRIKDNKMSLPSWLFKSSDEPMCDGKSVYLNGAVYWLRFDNNERDAHKRTCLISFDFNLGKFGFLGVPDYHPKFACTTYRILFAFNGTLALFCISLINNLIWVLKDRVWGLLFSGRSSAAGYSYIRDHLDVITKLFYFDADGITLVFGKVCYKLVTDEIKPITKSVNSRLILDTYLESMVLHRGCQNQILTHF</sequence>
<dbReference type="PANTHER" id="PTHR31672:SF13">
    <property type="entry name" value="F-BOX PROTEIN CPR30-LIKE"/>
    <property type="match status" value="1"/>
</dbReference>
<dbReference type="EMBL" id="JBDFQZ010000002">
    <property type="protein sequence ID" value="KAK9748534.1"/>
    <property type="molecule type" value="Genomic_DNA"/>
</dbReference>
<dbReference type="InterPro" id="IPR013187">
    <property type="entry name" value="F-box-assoc_dom_typ3"/>
</dbReference>
<evidence type="ECO:0000313" key="3">
    <source>
        <dbReference type="EMBL" id="KAK9748534.1"/>
    </source>
</evidence>
<name>A0AAW1MJU7_SAPOF</name>
<dbReference type="Proteomes" id="UP001443914">
    <property type="component" value="Unassembled WGS sequence"/>
</dbReference>
<dbReference type="InterPro" id="IPR017451">
    <property type="entry name" value="F-box-assoc_interact_dom"/>
</dbReference>
<dbReference type="PANTHER" id="PTHR31672">
    <property type="entry name" value="BNACNNG10540D PROTEIN"/>
    <property type="match status" value="1"/>
</dbReference>
<dbReference type="InterPro" id="IPR050796">
    <property type="entry name" value="SCF_F-box_component"/>
</dbReference>
<reference evidence="3" key="1">
    <citation type="submission" date="2024-03" db="EMBL/GenBank/DDBJ databases">
        <title>WGS assembly of Saponaria officinalis var. Norfolk2.</title>
        <authorList>
            <person name="Jenkins J."/>
            <person name="Shu S."/>
            <person name="Grimwood J."/>
            <person name="Barry K."/>
            <person name="Goodstein D."/>
            <person name="Schmutz J."/>
            <person name="Leebens-Mack J."/>
            <person name="Osbourn A."/>
        </authorList>
    </citation>
    <scope>NUCLEOTIDE SEQUENCE [LARGE SCALE GENOMIC DNA]</scope>
    <source>
        <strain evidence="3">JIC</strain>
    </source>
</reference>
<dbReference type="SUPFAM" id="SSF81383">
    <property type="entry name" value="F-box domain"/>
    <property type="match status" value="1"/>
</dbReference>
<keyword evidence="1" id="KW-1133">Transmembrane helix</keyword>
<evidence type="ECO:0000259" key="2">
    <source>
        <dbReference type="SMART" id="SM00256"/>
    </source>
</evidence>
<keyword evidence="4" id="KW-1185">Reference proteome</keyword>
<evidence type="ECO:0000313" key="4">
    <source>
        <dbReference type="Proteomes" id="UP001443914"/>
    </source>
</evidence>
<dbReference type="Pfam" id="PF08268">
    <property type="entry name" value="FBA_3"/>
    <property type="match status" value="1"/>
</dbReference>
<gene>
    <name evidence="3" type="ORF">RND81_02G064600</name>
</gene>
<dbReference type="Gene3D" id="1.20.1280.50">
    <property type="match status" value="1"/>
</dbReference>
<dbReference type="NCBIfam" id="TIGR01640">
    <property type="entry name" value="F_box_assoc_1"/>
    <property type="match status" value="1"/>
</dbReference>
<accession>A0AAW1MJU7</accession>
<keyword evidence="1" id="KW-0812">Transmembrane</keyword>
<dbReference type="CDD" id="cd22157">
    <property type="entry name" value="F-box_AtFBW1-like"/>
    <property type="match status" value="1"/>
</dbReference>
<comment type="caution">
    <text evidence="3">The sequence shown here is derived from an EMBL/GenBank/DDBJ whole genome shotgun (WGS) entry which is preliminary data.</text>
</comment>
<proteinExistence type="predicted"/>
<dbReference type="Pfam" id="PF00646">
    <property type="entry name" value="F-box"/>
    <property type="match status" value="1"/>
</dbReference>
<dbReference type="InterPro" id="IPR001810">
    <property type="entry name" value="F-box_dom"/>
</dbReference>
<keyword evidence="1" id="KW-0472">Membrane</keyword>